<keyword evidence="4" id="KW-0029">Amino-acid transport</keyword>
<feature type="transmembrane region" description="Helical" evidence="7">
    <location>
        <begin position="791"/>
        <end position="812"/>
    </location>
</feature>
<feature type="transmembrane region" description="Helical" evidence="7">
    <location>
        <begin position="509"/>
        <end position="529"/>
    </location>
</feature>
<dbReference type="eggNOG" id="KOG1303">
    <property type="taxonomic scope" value="Eukaryota"/>
</dbReference>
<evidence type="ECO:0000259" key="8">
    <source>
        <dbReference type="Pfam" id="PF01490"/>
    </source>
</evidence>
<feature type="transmembrane region" description="Helical" evidence="7">
    <location>
        <begin position="694"/>
        <end position="718"/>
    </location>
</feature>
<feature type="transmembrane region" description="Helical" evidence="7">
    <location>
        <begin position="314"/>
        <end position="338"/>
    </location>
</feature>
<reference evidence="9" key="1">
    <citation type="submission" date="2015-04" db="UniProtKB">
        <authorList>
            <consortium name="EnsemblPlants"/>
        </authorList>
    </citation>
    <scope>IDENTIFICATION</scope>
</reference>
<feature type="transmembrane region" description="Helical" evidence="7">
    <location>
        <begin position="34"/>
        <end position="54"/>
    </location>
</feature>
<evidence type="ECO:0000256" key="2">
    <source>
        <dbReference type="ARBA" id="ARBA00022448"/>
    </source>
</evidence>
<dbReference type="Proteomes" id="UP000008021">
    <property type="component" value="Chromosome 4"/>
</dbReference>
<feature type="transmembrane region" description="Helical" evidence="7">
    <location>
        <begin position="207"/>
        <end position="230"/>
    </location>
</feature>
<feature type="transmembrane region" description="Helical" evidence="7">
    <location>
        <begin position="250"/>
        <end position="274"/>
    </location>
</feature>
<feature type="transmembrane region" description="Helical" evidence="7">
    <location>
        <begin position="461"/>
        <end position="482"/>
    </location>
</feature>
<feature type="transmembrane region" description="Helical" evidence="7">
    <location>
        <begin position="576"/>
        <end position="599"/>
    </location>
</feature>
<feature type="domain" description="Amino acid transporter transmembrane" evidence="8">
    <location>
        <begin position="6"/>
        <end position="208"/>
    </location>
</feature>
<dbReference type="GO" id="GO:0005886">
    <property type="term" value="C:plasma membrane"/>
    <property type="evidence" value="ECO:0007669"/>
    <property type="project" value="UniProtKB-SubCell"/>
</dbReference>
<feature type="transmembrane region" description="Helical" evidence="7">
    <location>
        <begin position="12"/>
        <end position="28"/>
    </location>
</feature>
<feature type="transmembrane region" description="Helical" evidence="7">
    <location>
        <begin position="730"/>
        <end position="752"/>
    </location>
</feature>
<evidence type="ECO:0000256" key="4">
    <source>
        <dbReference type="ARBA" id="ARBA00022970"/>
    </source>
</evidence>
<protein>
    <recommendedName>
        <fullName evidence="8">Amino acid transporter transmembrane domain-containing protein</fullName>
    </recommendedName>
</protein>
<feature type="transmembrane region" description="Helical" evidence="7">
    <location>
        <begin position="619"/>
        <end position="638"/>
    </location>
</feature>
<name>A0A0E0DF34_9ORYZ</name>
<dbReference type="EnsemblPlants" id="OMERI04G13260.1">
    <property type="protein sequence ID" value="OMERI04G13260.1"/>
    <property type="gene ID" value="OMERI04G13260"/>
</dbReference>
<evidence type="ECO:0000313" key="9">
    <source>
        <dbReference type="EnsemblPlants" id="OMERI04G13260.1"/>
    </source>
</evidence>
<dbReference type="Gramene" id="OMERI04G13260.1">
    <property type="protein sequence ID" value="OMERI04G13260.1"/>
    <property type="gene ID" value="OMERI04G13260"/>
</dbReference>
<evidence type="ECO:0000256" key="7">
    <source>
        <dbReference type="SAM" id="Phobius"/>
    </source>
</evidence>
<reference evidence="9" key="2">
    <citation type="submission" date="2018-05" db="EMBL/GenBank/DDBJ databases">
        <title>OmerRS3 (Oryza meridionalis Reference Sequence Version 3).</title>
        <authorList>
            <person name="Zhang J."/>
            <person name="Kudrna D."/>
            <person name="Lee S."/>
            <person name="Talag J."/>
            <person name="Welchert J."/>
            <person name="Wing R.A."/>
        </authorList>
    </citation>
    <scope>NUCLEOTIDE SEQUENCE [LARGE SCALE GENOMIC DNA]</scope>
    <source>
        <strain evidence="9">cv. OR44</strain>
    </source>
</reference>
<feature type="transmembrane region" description="Helical" evidence="7">
    <location>
        <begin position="183"/>
        <end position="200"/>
    </location>
</feature>
<evidence type="ECO:0000256" key="6">
    <source>
        <dbReference type="ARBA" id="ARBA00023136"/>
    </source>
</evidence>
<evidence type="ECO:0000256" key="3">
    <source>
        <dbReference type="ARBA" id="ARBA00022692"/>
    </source>
</evidence>
<feature type="transmembrane region" description="Helical" evidence="7">
    <location>
        <begin position="112"/>
        <end position="134"/>
    </location>
</feature>
<keyword evidence="5 7" id="KW-1133">Transmembrane helix</keyword>
<feature type="transmembrane region" description="Helical" evidence="7">
    <location>
        <begin position="650"/>
        <end position="674"/>
    </location>
</feature>
<organism evidence="9">
    <name type="scientific">Oryza meridionalis</name>
    <dbReference type="NCBI Taxonomy" id="40149"/>
    <lineage>
        <taxon>Eukaryota</taxon>
        <taxon>Viridiplantae</taxon>
        <taxon>Streptophyta</taxon>
        <taxon>Embryophyta</taxon>
        <taxon>Tracheophyta</taxon>
        <taxon>Spermatophyta</taxon>
        <taxon>Magnoliopsida</taxon>
        <taxon>Liliopsida</taxon>
        <taxon>Poales</taxon>
        <taxon>Poaceae</taxon>
        <taxon>BOP clade</taxon>
        <taxon>Oryzoideae</taxon>
        <taxon>Oryzeae</taxon>
        <taxon>Oryzinae</taxon>
        <taxon>Oryza</taxon>
    </lineage>
</organism>
<feature type="transmembrane region" description="Helical" evidence="7">
    <location>
        <begin position="541"/>
        <end position="564"/>
    </location>
</feature>
<feature type="transmembrane region" description="Helical" evidence="7">
    <location>
        <begin position="350"/>
        <end position="372"/>
    </location>
</feature>
<sequence length="819" mass="86335">MPVGTARTCMNGLNALSGVGLLTVPYALSEGGWVSLALLAAVAAACWYTGILLCRCMDADDTIRTYPDIGERAFGRTGRLLVSAFTYAELYLVATGFLILEGDNLDKLFPGASVTLGTVSLAGKRLFVVLAALVVAPTTWLRSLGVLAYVSATGVFASVAIVLSVLWAAAVDGVGFSGRGTTTPLRIAGLPTALGLYIFCYAGHPMLVICFLLCTLNYGAMAVLGYLMYGDGVLSQVTLNLPSARLSSKVAIYTTLLNPVTKYALVVTPIAAAVEERIRGAAGKGAAAVSVAVRTLLVLSTVAVALALPFFADLMALVGSMLNVAVCMLLPCACYVRIFGAPSMSSVEAVAIGGILVLGSLVAVTGTCYSLMNIIHELRPDFEQPLLQAHAAVPARGKQEPAERDHEAQCSPEADGDGATFVRTCFNGLNALSGEHKKHSIFGRRRCVGLLSIPYALSEGGWLSLVLLLAVAMVCCYTGLLLRRCMAASPAVRGYPDIGALAFGAKGRLAVSAFLYAELYLVAIGFLILEGDNLDKLFPGTSLTFGGLVVSGKQLFVVVVAVVILPTTWLRSLAVLAYVSASGVLASVVVVFCVLWAAVFDGVGYHGKGRMLNVSGLPTALGLYTFCYCGHAIFPTLCNSMQEKDKFSRVLVICFVACTVNYGSMAILGYLMYGDDVKSQVTLNLPEGKISSKLAIYTTLINPFSKYALMVTPVATAIEEKLLAGNKRSVNVLIRTLIVVSTVVIALTVPFFGHLMALVGSLLSVMASMLLPCICYLKIFGLTRCGRGETLLIAAIIVLGSLVAATGTYSSLKKIFYEF</sequence>
<dbReference type="HOGENOM" id="CLU_016282_0_0_1"/>
<feature type="transmembrane region" description="Helical" evidence="7">
    <location>
        <begin position="146"/>
        <end position="171"/>
    </location>
</feature>
<evidence type="ECO:0000256" key="5">
    <source>
        <dbReference type="ARBA" id="ARBA00022989"/>
    </source>
</evidence>
<dbReference type="STRING" id="40149.A0A0E0DF34"/>
<keyword evidence="6 7" id="KW-0472">Membrane</keyword>
<feature type="transmembrane region" description="Helical" evidence="7">
    <location>
        <begin position="758"/>
        <end position="779"/>
    </location>
</feature>
<evidence type="ECO:0000256" key="1">
    <source>
        <dbReference type="ARBA" id="ARBA00004651"/>
    </source>
</evidence>
<dbReference type="InterPro" id="IPR013057">
    <property type="entry name" value="AA_transpt_TM"/>
</dbReference>
<proteinExistence type="predicted"/>
<feature type="transmembrane region" description="Helical" evidence="7">
    <location>
        <begin position="286"/>
        <end position="308"/>
    </location>
</feature>
<feature type="transmembrane region" description="Helical" evidence="7">
    <location>
        <begin position="80"/>
        <end position="100"/>
    </location>
</feature>
<dbReference type="AlphaFoldDB" id="A0A0E0DF34"/>
<accession>A0A0E0DF34</accession>
<dbReference type="GO" id="GO:0006865">
    <property type="term" value="P:amino acid transport"/>
    <property type="evidence" value="ECO:0007669"/>
    <property type="project" value="UniProtKB-KW"/>
</dbReference>
<dbReference type="Pfam" id="PF01490">
    <property type="entry name" value="Aa_trans"/>
    <property type="match status" value="2"/>
</dbReference>
<keyword evidence="3 7" id="KW-0812">Transmembrane</keyword>
<evidence type="ECO:0000313" key="10">
    <source>
        <dbReference type="Proteomes" id="UP000008021"/>
    </source>
</evidence>
<keyword evidence="10" id="KW-1185">Reference proteome</keyword>
<dbReference type="PANTHER" id="PTHR48017">
    <property type="entry name" value="OS05G0424000 PROTEIN-RELATED"/>
    <property type="match status" value="1"/>
</dbReference>
<comment type="subcellular location">
    <subcellularLocation>
        <location evidence="1">Cell membrane</location>
        <topology evidence="1">Multi-pass membrane protein</topology>
    </subcellularLocation>
</comment>
<keyword evidence="2" id="KW-0813">Transport</keyword>
<feature type="domain" description="Amino acid transporter transmembrane" evidence="8">
    <location>
        <begin position="449"/>
        <end position="811"/>
    </location>
</feature>